<dbReference type="Pfam" id="PF13629">
    <property type="entry name" value="T2SS-T3SS_pil_N"/>
    <property type="match status" value="1"/>
</dbReference>
<dbReference type="AlphaFoldDB" id="A0A382TDU5"/>
<dbReference type="EMBL" id="UINC01135827">
    <property type="protein sequence ID" value="SVD20216.1"/>
    <property type="molecule type" value="Genomic_DNA"/>
</dbReference>
<dbReference type="InterPro" id="IPR032789">
    <property type="entry name" value="T2SS-T3SS_pil_N"/>
</dbReference>
<reference evidence="2" key="1">
    <citation type="submission" date="2018-05" db="EMBL/GenBank/DDBJ databases">
        <authorList>
            <person name="Lanie J.A."/>
            <person name="Ng W.-L."/>
            <person name="Kazmierczak K.M."/>
            <person name="Andrzejewski T.M."/>
            <person name="Davidsen T.M."/>
            <person name="Wayne K.J."/>
            <person name="Tettelin H."/>
            <person name="Glass J.I."/>
            <person name="Rusch D."/>
            <person name="Podicherti R."/>
            <person name="Tsui H.-C.T."/>
            <person name="Winkler M.E."/>
        </authorList>
    </citation>
    <scope>NUCLEOTIDE SEQUENCE</scope>
</reference>
<feature type="domain" description="Pilus formation protein N-terminal" evidence="1">
    <location>
        <begin position="47"/>
        <end position="116"/>
    </location>
</feature>
<organism evidence="2">
    <name type="scientific">marine metagenome</name>
    <dbReference type="NCBI Taxonomy" id="408172"/>
    <lineage>
        <taxon>unclassified sequences</taxon>
        <taxon>metagenomes</taxon>
        <taxon>ecological metagenomes</taxon>
    </lineage>
</organism>
<feature type="non-terminal residue" evidence="2">
    <location>
        <position position="187"/>
    </location>
</feature>
<evidence type="ECO:0000259" key="1">
    <source>
        <dbReference type="Pfam" id="PF13629"/>
    </source>
</evidence>
<evidence type="ECO:0000313" key="2">
    <source>
        <dbReference type="EMBL" id="SVD20216.1"/>
    </source>
</evidence>
<gene>
    <name evidence="2" type="ORF">METZ01_LOCUS373070</name>
</gene>
<name>A0A382TDU5_9ZZZZ</name>
<proteinExistence type="predicted"/>
<accession>A0A382TDU5</accession>
<sequence>MYQHLKTFFPIVALMALFWAGSSSIVLCQDKVEIDPLAELNLQKDGQVMSIPLDKVETIEVSRNISEVVIGNPDIADVIVKTQNRAYIIGRSTGDTDILFVDSEGGLISHIVVRVELDLAAASAAIAKVVDVSQIELTALNNNIMLQGVVHTAKESADAAKIASNFVDADGSTTVVNMLQVIGDQQV</sequence>
<protein>
    <recommendedName>
        <fullName evidence="1">Pilus formation protein N-terminal domain-containing protein</fullName>
    </recommendedName>
</protein>